<proteinExistence type="predicted"/>
<sequence length="14" mass="1553">MSVDVHKNAPVEKV</sequence>
<reference evidence="1" key="2">
    <citation type="journal article" date="2015" name="Fish Shellfish Immunol.">
        <title>Early steps in the European eel (Anguilla anguilla)-Vibrio vulnificus interaction in the gills: Role of the RtxA13 toxin.</title>
        <authorList>
            <person name="Callol A."/>
            <person name="Pajuelo D."/>
            <person name="Ebbesson L."/>
            <person name="Teles M."/>
            <person name="MacKenzie S."/>
            <person name="Amaro C."/>
        </authorList>
    </citation>
    <scope>NUCLEOTIDE SEQUENCE</scope>
</reference>
<name>A0A0E9VNC7_ANGAN</name>
<protein>
    <submittedName>
        <fullName evidence="1">Uncharacterized protein</fullName>
    </submittedName>
</protein>
<organism evidence="1">
    <name type="scientific">Anguilla anguilla</name>
    <name type="common">European freshwater eel</name>
    <name type="synonym">Muraena anguilla</name>
    <dbReference type="NCBI Taxonomy" id="7936"/>
    <lineage>
        <taxon>Eukaryota</taxon>
        <taxon>Metazoa</taxon>
        <taxon>Chordata</taxon>
        <taxon>Craniata</taxon>
        <taxon>Vertebrata</taxon>
        <taxon>Euteleostomi</taxon>
        <taxon>Actinopterygii</taxon>
        <taxon>Neopterygii</taxon>
        <taxon>Teleostei</taxon>
        <taxon>Anguilliformes</taxon>
        <taxon>Anguillidae</taxon>
        <taxon>Anguilla</taxon>
    </lineage>
</organism>
<reference evidence="1" key="1">
    <citation type="submission" date="2014-11" db="EMBL/GenBank/DDBJ databases">
        <authorList>
            <person name="Amaro Gonzalez C."/>
        </authorList>
    </citation>
    <scope>NUCLEOTIDE SEQUENCE</scope>
</reference>
<dbReference type="EMBL" id="GBXM01029677">
    <property type="protein sequence ID" value="JAH78900.1"/>
    <property type="molecule type" value="Transcribed_RNA"/>
</dbReference>
<accession>A0A0E9VNC7</accession>
<evidence type="ECO:0000313" key="1">
    <source>
        <dbReference type="EMBL" id="JAH78900.1"/>
    </source>
</evidence>